<keyword evidence="2" id="KW-0328">Glycosyltransferase</keyword>
<reference evidence="5" key="1">
    <citation type="submission" date="2021-11" db="EMBL/GenBank/DDBJ databases">
        <authorList>
            <person name="Herlambang A."/>
            <person name="Guo Y."/>
            <person name="Takashima Y."/>
            <person name="Nishizawa T."/>
        </authorList>
    </citation>
    <scope>NUCLEOTIDE SEQUENCE</scope>
    <source>
        <strain evidence="5">E1425</strain>
    </source>
</reference>
<accession>A0A9P3H4C8</accession>
<gene>
    <name evidence="5" type="ORF">EMPS_02207</name>
</gene>
<protein>
    <recommendedName>
        <fullName evidence="7">Glycosyltransferase family 34 protein</fullName>
    </recommendedName>
</protein>
<dbReference type="OrthoDB" id="407658at2759"/>
<proteinExistence type="inferred from homology"/>
<reference evidence="5" key="2">
    <citation type="journal article" date="2022" name="Microbiol. Resour. Announc.">
        <title>Whole-Genome Sequence of Entomortierella parvispora E1425, a Mucoromycotan Fungus Associated with Burkholderiaceae-Related Endosymbiotic Bacteria.</title>
        <authorList>
            <person name="Herlambang A."/>
            <person name="Guo Y."/>
            <person name="Takashima Y."/>
            <person name="Narisawa K."/>
            <person name="Ohta H."/>
            <person name="Nishizawa T."/>
        </authorList>
    </citation>
    <scope>NUCLEOTIDE SEQUENCE</scope>
    <source>
        <strain evidence="5">E1425</strain>
    </source>
</reference>
<evidence type="ECO:0000256" key="2">
    <source>
        <dbReference type="ARBA" id="ARBA00022676"/>
    </source>
</evidence>
<evidence type="ECO:0008006" key="7">
    <source>
        <dbReference type="Google" id="ProtNLM"/>
    </source>
</evidence>
<evidence type="ECO:0000256" key="1">
    <source>
        <dbReference type="ARBA" id="ARBA00005664"/>
    </source>
</evidence>
<dbReference type="GO" id="GO:0006487">
    <property type="term" value="P:protein N-linked glycosylation"/>
    <property type="evidence" value="ECO:0007669"/>
    <property type="project" value="TreeGrafter"/>
</dbReference>
<name>A0A9P3H4C8_9FUNG</name>
<evidence type="ECO:0000313" key="6">
    <source>
        <dbReference type="Proteomes" id="UP000827284"/>
    </source>
</evidence>
<dbReference type="SUPFAM" id="SSF53448">
    <property type="entry name" value="Nucleotide-diphospho-sugar transferases"/>
    <property type="match status" value="1"/>
</dbReference>
<dbReference type="Pfam" id="PF05637">
    <property type="entry name" value="Glyco_transf_34"/>
    <property type="match status" value="1"/>
</dbReference>
<dbReference type="EMBL" id="BQFW01000003">
    <property type="protein sequence ID" value="GJJ69858.1"/>
    <property type="molecule type" value="Genomic_DNA"/>
</dbReference>
<organism evidence="5 6">
    <name type="scientific">Entomortierella parvispora</name>
    <dbReference type="NCBI Taxonomy" id="205924"/>
    <lineage>
        <taxon>Eukaryota</taxon>
        <taxon>Fungi</taxon>
        <taxon>Fungi incertae sedis</taxon>
        <taxon>Mucoromycota</taxon>
        <taxon>Mortierellomycotina</taxon>
        <taxon>Mortierellomycetes</taxon>
        <taxon>Mortierellales</taxon>
        <taxon>Mortierellaceae</taxon>
        <taxon>Entomortierella</taxon>
    </lineage>
</organism>
<comment type="similarity">
    <text evidence="1">Belongs to the glycosyltransferase 34 family.</text>
</comment>
<feature type="compositionally biased region" description="Polar residues" evidence="4">
    <location>
        <begin position="57"/>
        <end position="79"/>
    </location>
</feature>
<dbReference type="PANTHER" id="PTHR31306:SF4">
    <property type="entry name" value="ALPHA-1,2-GALACTOSYLTRANSFERASE"/>
    <property type="match status" value="1"/>
</dbReference>
<dbReference type="Gene3D" id="3.90.550.10">
    <property type="entry name" value="Spore Coat Polysaccharide Biosynthesis Protein SpsA, Chain A"/>
    <property type="match status" value="1"/>
</dbReference>
<keyword evidence="6" id="KW-1185">Reference proteome</keyword>
<dbReference type="PANTHER" id="PTHR31306">
    <property type="entry name" value="ALPHA-1,6-MANNOSYLTRANSFERASE MNN11-RELATED"/>
    <property type="match status" value="1"/>
</dbReference>
<dbReference type="Proteomes" id="UP000827284">
    <property type="component" value="Unassembled WGS sequence"/>
</dbReference>
<sequence>MTFVRFKKNRVLFVAAAVIIALLTTATLLSPRIFLHSTRTCIPYVDPRYQTGMRISGLSTPSKRPSDTTGEDNTSGQNGPQPPSVSTPNEHKHERESPFSARDFLPPKIVILSGERCTNSDPKSKCRVLGETSYQNRRDYVTYHRGRYDLRDNFTHYFEEIAAAHPYGNVTPAWAKIKILKDELDRQLDPSKAGKGEKEEYVKQERHDWIFWIDTDAILMEMGVRLEQFLDNRYSLIITKDVNGLNAGVFFLKIDEWSRQFMNSLLQKMGPGLHEQDWMNVMLQSKMVLETATIITPEGGREEKTSRVTWDSSRAEDNVKYIPQCSFNSYWLVAEEPDQKYHIGDFAVHWAGENYKPEAFEAWEKLRQNFRWQKFRHSFLTTEE</sequence>
<dbReference type="InterPro" id="IPR029044">
    <property type="entry name" value="Nucleotide-diphossugar_trans"/>
</dbReference>
<dbReference type="AlphaFoldDB" id="A0A9P3H4C8"/>
<evidence type="ECO:0000313" key="5">
    <source>
        <dbReference type="EMBL" id="GJJ69858.1"/>
    </source>
</evidence>
<feature type="region of interest" description="Disordered" evidence="4">
    <location>
        <begin position="53"/>
        <end position="99"/>
    </location>
</feature>
<evidence type="ECO:0000256" key="4">
    <source>
        <dbReference type="SAM" id="MobiDB-lite"/>
    </source>
</evidence>
<comment type="caution">
    <text evidence="5">The sequence shown here is derived from an EMBL/GenBank/DDBJ whole genome shotgun (WGS) entry which is preliminary data.</text>
</comment>
<dbReference type="InterPro" id="IPR008630">
    <property type="entry name" value="Glyco_trans_34"/>
</dbReference>
<keyword evidence="3" id="KW-0808">Transferase</keyword>
<evidence type="ECO:0000256" key="3">
    <source>
        <dbReference type="ARBA" id="ARBA00022679"/>
    </source>
</evidence>
<dbReference type="GO" id="GO:0000139">
    <property type="term" value="C:Golgi membrane"/>
    <property type="evidence" value="ECO:0007669"/>
    <property type="project" value="TreeGrafter"/>
</dbReference>
<dbReference type="GO" id="GO:0016757">
    <property type="term" value="F:glycosyltransferase activity"/>
    <property type="evidence" value="ECO:0007669"/>
    <property type="project" value="UniProtKB-KW"/>
</dbReference>